<reference evidence="3 4" key="1">
    <citation type="submission" date="2019-10" db="EMBL/GenBank/DDBJ databases">
        <title>Alkaliphilus serpentinus sp. nov. and Alkaliphilus pronyensis sp. nov., two novel anaerobic alkaliphilic species isolated from the serpentinized-hosted hydrothermal field of the Prony Bay (New Caledonia).</title>
        <authorList>
            <person name="Postec A."/>
        </authorList>
    </citation>
    <scope>NUCLEOTIDE SEQUENCE [LARGE SCALE GENOMIC DNA]</scope>
    <source>
        <strain evidence="3 4">LacV</strain>
    </source>
</reference>
<gene>
    <name evidence="3" type="ORF">F8154_02735</name>
</gene>
<comment type="caution">
    <text evidence="3">The sequence shown here is derived from an EMBL/GenBank/DDBJ whole genome shotgun (WGS) entry which is preliminary data.</text>
</comment>
<proteinExistence type="inferred from homology"/>
<name>A0A6I0FDT7_9FIRM</name>
<dbReference type="GO" id="GO:0016887">
    <property type="term" value="F:ATP hydrolysis activity"/>
    <property type="evidence" value="ECO:0007669"/>
    <property type="project" value="InterPro"/>
</dbReference>
<keyword evidence="4" id="KW-1185">Reference proteome</keyword>
<dbReference type="InterPro" id="IPR050921">
    <property type="entry name" value="T4SS_GSP_E_ATPase"/>
</dbReference>
<dbReference type="InterPro" id="IPR001482">
    <property type="entry name" value="T2SS/T4SS_dom"/>
</dbReference>
<dbReference type="OrthoDB" id="9810761at2"/>
<dbReference type="PANTHER" id="PTHR30486:SF6">
    <property type="entry name" value="TYPE IV PILUS RETRACTATION ATPASE PILT"/>
    <property type="match status" value="1"/>
</dbReference>
<comment type="similarity">
    <text evidence="1">Belongs to the GSP E family.</text>
</comment>
<dbReference type="CDD" id="cd01130">
    <property type="entry name" value="VirB11-like_ATPase"/>
    <property type="match status" value="1"/>
</dbReference>
<protein>
    <submittedName>
        <fullName evidence="3">CpaF family protein</fullName>
    </submittedName>
</protein>
<dbReference type="SMART" id="SM00382">
    <property type="entry name" value="AAA"/>
    <property type="match status" value="1"/>
</dbReference>
<dbReference type="Pfam" id="PF00437">
    <property type="entry name" value="T2SSE"/>
    <property type="match status" value="1"/>
</dbReference>
<evidence type="ECO:0000313" key="4">
    <source>
        <dbReference type="Proteomes" id="UP000432715"/>
    </source>
</evidence>
<dbReference type="PANTHER" id="PTHR30486">
    <property type="entry name" value="TWITCHING MOTILITY PROTEIN PILT"/>
    <property type="match status" value="1"/>
</dbReference>
<dbReference type="AlphaFoldDB" id="A0A6I0FDT7"/>
<dbReference type="Gene3D" id="3.40.50.300">
    <property type="entry name" value="P-loop containing nucleotide triphosphate hydrolases"/>
    <property type="match status" value="1"/>
</dbReference>
<dbReference type="Proteomes" id="UP000432715">
    <property type="component" value="Unassembled WGS sequence"/>
</dbReference>
<evidence type="ECO:0000256" key="1">
    <source>
        <dbReference type="ARBA" id="ARBA00006611"/>
    </source>
</evidence>
<sequence>MKENIINSFIDEIKECVRKEIDFNRAFSDDEIEEAIERIVFEKSKDTFLGINEKHQVIQRVFNDMRRLDVLQPILEDPSVTEIMVNGATDIFIEKDGKNQKLDISFSSNKRLEDIIQTIVSKVNRSVNEASPIVDARLSDGSRVNIVLPPIALNGPILTIRKFPEKPITMEQLIEYGTINQEAIEFLELLVKCKYNIFICGGTGSGKTTFLNALSNFIPSEERIITIEDSAELQIYNVDNLVRLETRNANTEGKGLISIRDLIKASLRMRPDRIIVGEVRGDEAIDMLQAMNTGHDGSLSTGHSNSNRDMLSRLETMVLCGAQLPVEAIRKQIASAIDIIIYISRMRDKTRKVLEISEVAGFANGDITLNPLYVFKEINGTTSDRVKGALLSTGNSLKNNSKLKAAGKLTVGSD</sequence>
<dbReference type="SUPFAM" id="SSF52540">
    <property type="entry name" value="P-loop containing nucleoside triphosphate hydrolases"/>
    <property type="match status" value="1"/>
</dbReference>
<evidence type="ECO:0000259" key="2">
    <source>
        <dbReference type="SMART" id="SM00382"/>
    </source>
</evidence>
<organism evidence="3 4">
    <name type="scientific">Alkaliphilus pronyensis</name>
    <dbReference type="NCBI Taxonomy" id="1482732"/>
    <lineage>
        <taxon>Bacteria</taxon>
        <taxon>Bacillati</taxon>
        <taxon>Bacillota</taxon>
        <taxon>Clostridia</taxon>
        <taxon>Peptostreptococcales</taxon>
        <taxon>Natronincolaceae</taxon>
        <taxon>Alkaliphilus</taxon>
    </lineage>
</organism>
<dbReference type="EMBL" id="WBZC01000010">
    <property type="protein sequence ID" value="KAB3537229.1"/>
    <property type="molecule type" value="Genomic_DNA"/>
</dbReference>
<dbReference type="RefSeq" id="WP_151860061.1">
    <property type="nucleotide sequence ID" value="NZ_WBZC01000010.1"/>
</dbReference>
<dbReference type="InterPro" id="IPR003593">
    <property type="entry name" value="AAA+_ATPase"/>
</dbReference>
<feature type="domain" description="AAA+ ATPase" evidence="2">
    <location>
        <begin position="193"/>
        <end position="347"/>
    </location>
</feature>
<dbReference type="Gene3D" id="3.30.450.380">
    <property type="match status" value="1"/>
</dbReference>
<evidence type="ECO:0000313" key="3">
    <source>
        <dbReference type="EMBL" id="KAB3537229.1"/>
    </source>
</evidence>
<dbReference type="InterPro" id="IPR027417">
    <property type="entry name" value="P-loop_NTPase"/>
</dbReference>
<accession>A0A6I0FDT7</accession>